<proteinExistence type="predicted"/>
<dbReference type="EMBL" id="LOEE01000076">
    <property type="protein sequence ID" value="KXG73788.1"/>
    <property type="molecule type" value="Genomic_DNA"/>
</dbReference>
<comment type="caution">
    <text evidence="3">The sequence shown here is derived from an EMBL/GenBank/DDBJ whole genome shotgun (WGS) entry which is preliminary data.</text>
</comment>
<reference evidence="3 4" key="1">
    <citation type="submission" date="2015-12" db="EMBL/GenBank/DDBJ databases">
        <title>Draft genome sequence of the thermoanaerobe Thermotalea metallivorans, an isolate from the runoff channel of the Great Artesian Basin, Australia.</title>
        <authorList>
            <person name="Patel B.K."/>
        </authorList>
    </citation>
    <scope>NUCLEOTIDE SEQUENCE [LARGE SCALE GENOMIC DNA]</scope>
    <source>
        <strain evidence="3 4">B2-1</strain>
    </source>
</reference>
<dbReference type="AlphaFoldDB" id="A0A140KZR3"/>
<evidence type="ECO:0000313" key="3">
    <source>
        <dbReference type="EMBL" id="KXG73788.1"/>
    </source>
</evidence>
<name>A0A140KZR3_9FIRM</name>
<dbReference type="InterPro" id="IPR021338">
    <property type="entry name" value="DUF2953"/>
</dbReference>
<gene>
    <name evidence="3" type="ORF">AN619_28800</name>
</gene>
<keyword evidence="2" id="KW-0812">Transmembrane</keyword>
<keyword evidence="2" id="KW-0472">Membrane</keyword>
<evidence type="ECO:0008006" key="5">
    <source>
        <dbReference type="Google" id="ProtNLM"/>
    </source>
</evidence>
<accession>A0A140KZR3</accession>
<organism evidence="3 4">
    <name type="scientific">Thermotalea metallivorans</name>
    <dbReference type="NCBI Taxonomy" id="520762"/>
    <lineage>
        <taxon>Bacteria</taxon>
        <taxon>Bacillati</taxon>
        <taxon>Bacillota</taxon>
        <taxon>Clostridia</taxon>
        <taxon>Peptostreptococcales</taxon>
        <taxon>Thermotaleaceae</taxon>
        <taxon>Thermotalea</taxon>
    </lineage>
</organism>
<feature type="transmembrane region" description="Helical" evidence="2">
    <location>
        <begin position="184"/>
        <end position="203"/>
    </location>
</feature>
<keyword evidence="4" id="KW-1185">Reference proteome</keyword>
<feature type="compositionally biased region" description="Basic residues" evidence="1">
    <location>
        <begin position="85"/>
        <end position="106"/>
    </location>
</feature>
<dbReference type="Proteomes" id="UP000070456">
    <property type="component" value="Unassembled WGS sequence"/>
</dbReference>
<evidence type="ECO:0000313" key="4">
    <source>
        <dbReference type="Proteomes" id="UP000070456"/>
    </source>
</evidence>
<dbReference type="Pfam" id="PF11167">
    <property type="entry name" value="DUF2953"/>
    <property type="match status" value="1"/>
</dbReference>
<keyword evidence="2" id="KW-1133">Transmembrane helix</keyword>
<feature type="region of interest" description="Disordered" evidence="1">
    <location>
        <begin position="81"/>
        <end position="106"/>
    </location>
</feature>
<feature type="transmembrane region" description="Helical" evidence="2">
    <location>
        <begin position="7"/>
        <end position="28"/>
    </location>
</feature>
<dbReference type="OrthoDB" id="1739345at2"/>
<evidence type="ECO:0000256" key="2">
    <source>
        <dbReference type="SAM" id="Phobius"/>
    </source>
</evidence>
<protein>
    <recommendedName>
        <fullName evidence="5">DUF2953 domain-containing protein</fullName>
    </recommendedName>
</protein>
<evidence type="ECO:0000256" key="1">
    <source>
        <dbReference type="SAM" id="MobiDB-lite"/>
    </source>
</evidence>
<dbReference type="RefSeq" id="WP_068557967.1">
    <property type="nucleotide sequence ID" value="NZ_LOEE01000076.1"/>
</dbReference>
<sequence>MIFWIVLRVLGIIFFTFLLALCCIPFEYTWTGYRYQDYEIRGEISWLFGGVKVSGIKKKHHPQSWVFHILGFPIFHHIHGLEKDRHKKKKDKKNRKEIKKKQKKSHPLASYFNQELFRALFKFARSLLKHMRPRRFECDGQLGFDDPCHTGMFWGMWSMLYPSLSRFDIHITPVFDDQKLEGRFHLQGRMIIGVFLFLAIKLLRSASVRNMMKNMINHKKEEKAYVI</sequence>
<dbReference type="STRING" id="520762.AN619_28800"/>